<dbReference type="InterPro" id="IPR005349">
    <property type="entry name" value="TMEM14"/>
</dbReference>
<proteinExistence type="inferred from homology"/>
<evidence type="ECO:0008006" key="8">
    <source>
        <dbReference type="Google" id="ProtNLM"/>
    </source>
</evidence>
<comment type="similarity">
    <text evidence="2">Belongs to the TMEM14 family.</text>
</comment>
<evidence type="ECO:0000256" key="4">
    <source>
        <dbReference type="ARBA" id="ARBA00022989"/>
    </source>
</evidence>
<feature type="non-terminal residue" evidence="6">
    <location>
        <position position="1"/>
    </location>
</feature>
<keyword evidence="7" id="KW-1185">Reference proteome</keyword>
<evidence type="ECO:0000256" key="5">
    <source>
        <dbReference type="ARBA" id="ARBA00023136"/>
    </source>
</evidence>
<dbReference type="EMBL" id="ML000483">
    <property type="protein sequence ID" value="RKO84111.1"/>
    <property type="molecule type" value="Genomic_DNA"/>
</dbReference>
<organism evidence="6 7">
    <name type="scientific">Blyttiomyces helicus</name>
    <dbReference type="NCBI Taxonomy" id="388810"/>
    <lineage>
        <taxon>Eukaryota</taxon>
        <taxon>Fungi</taxon>
        <taxon>Fungi incertae sedis</taxon>
        <taxon>Chytridiomycota</taxon>
        <taxon>Chytridiomycota incertae sedis</taxon>
        <taxon>Chytridiomycetes</taxon>
        <taxon>Chytridiomycetes incertae sedis</taxon>
        <taxon>Blyttiomyces</taxon>
    </lineage>
</organism>
<reference evidence="7" key="1">
    <citation type="journal article" date="2018" name="Nat. Microbiol.">
        <title>Leveraging single-cell genomics to expand the fungal tree of life.</title>
        <authorList>
            <person name="Ahrendt S.R."/>
            <person name="Quandt C.A."/>
            <person name="Ciobanu D."/>
            <person name="Clum A."/>
            <person name="Salamov A."/>
            <person name="Andreopoulos B."/>
            <person name="Cheng J.F."/>
            <person name="Woyke T."/>
            <person name="Pelin A."/>
            <person name="Henrissat B."/>
            <person name="Reynolds N.K."/>
            <person name="Benny G.L."/>
            <person name="Smith M.E."/>
            <person name="James T.Y."/>
            <person name="Grigoriev I.V."/>
        </authorList>
    </citation>
    <scope>NUCLEOTIDE SEQUENCE [LARGE SCALE GENOMIC DNA]</scope>
</reference>
<name>A0A4P9VWM4_9FUNG</name>
<dbReference type="InterPro" id="IPR044890">
    <property type="entry name" value="TMEM14_sf"/>
</dbReference>
<evidence type="ECO:0000313" key="7">
    <source>
        <dbReference type="Proteomes" id="UP000269721"/>
    </source>
</evidence>
<keyword evidence="5" id="KW-0472">Membrane</keyword>
<sequence length="71" mass="7707">LGLYFTSSSYLIQSNQNYGVELATGTSILLLAAMGPKALRTRKPVPLLMSTLSTAGLAFYGRKLYEQTYGV</sequence>
<protein>
    <recommendedName>
        <fullName evidence="8">Transmembrane protein 14</fullName>
    </recommendedName>
</protein>
<keyword evidence="4" id="KW-1133">Transmembrane helix</keyword>
<accession>A0A4P9VWM4</accession>
<evidence type="ECO:0000256" key="2">
    <source>
        <dbReference type="ARBA" id="ARBA00007590"/>
    </source>
</evidence>
<gene>
    <name evidence="6" type="ORF">BDK51DRAFT_22685</name>
</gene>
<dbReference type="GO" id="GO:0016020">
    <property type="term" value="C:membrane"/>
    <property type="evidence" value="ECO:0007669"/>
    <property type="project" value="UniProtKB-SubCell"/>
</dbReference>
<dbReference type="Proteomes" id="UP000269721">
    <property type="component" value="Unassembled WGS sequence"/>
</dbReference>
<dbReference type="OrthoDB" id="5620at2759"/>
<comment type="subcellular location">
    <subcellularLocation>
        <location evidence="1">Membrane</location>
    </subcellularLocation>
</comment>
<dbReference type="AlphaFoldDB" id="A0A4P9VWM4"/>
<evidence type="ECO:0000313" key="6">
    <source>
        <dbReference type="EMBL" id="RKO84111.1"/>
    </source>
</evidence>
<keyword evidence="3" id="KW-0812">Transmembrane</keyword>
<dbReference type="Pfam" id="PF03647">
    <property type="entry name" value="Tmemb_14"/>
    <property type="match status" value="1"/>
</dbReference>
<dbReference type="Gene3D" id="1.10.10.1740">
    <property type="entry name" value="Transmembrane protein 14-like"/>
    <property type="match status" value="1"/>
</dbReference>
<evidence type="ECO:0000256" key="3">
    <source>
        <dbReference type="ARBA" id="ARBA00022692"/>
    </source>
</evidence>
<evidence type="ECO:0000256" key="1">
    <source>
        <dbReference type="ARBA" id="ARBA00004370"/>
    </source>
</evidence>